<keyword evidence="3" id="KW-1185">Reference proteome</keyword>
<dbReference type="RefSeq" id="WP_190048597.1">
    <property type="nucleotide sequence ID" value="NZ_JAKCWF010000007.1"/>
</dbReference>
<organism evidence="2 3">
    <name type="scientific">Streptomyces lomondensis</name>
    <dbReference type="NCBI Taxonomy" id="68229"/>
    <lineage>
        <taxon>Bacteria</taxon>
        <taxon>Bacillati</taxon>
        <taxon>Actinomycetota</taxon>
        <taxon>Actinomycetes</taxon>
        <taxon>Kitasatosporales</taxon>
        <taxon>Streptomycetaceae</taxon>
        <taxon>Streptomyces</taxon>
    </lineage>
</organism>
<proteinExistence type="predicted"/>
<feature type="transmembrane region" description="Helical" evidence="1">
    <location>
        <begin position="6"/>
        <end position="28"/>
    </location>
</feature>
<dbReference type="Proteomes" id="UP000617743">
    <property type="component" value="Unassembled WGS sequence"/>
</dbReference>
<feature type="transmembrane region" description="Helical" evidence="1">
    <location>
        <begin position="40"/>
        <end position="59"/>
    </location>
</feature>
<evidence type="ECO:0000313" key="2">
    <source>
        <dbReference type="EMBL" id="GGW81728.1"/>
    </source>
</evidence>
<dbReference type="EMBL" id="BMWC01000001">
    <property type="protein sequence ID" value="GGW81728.1"/>
    <property type="molecule type" value="Genomic_DNA"/>
</dbReference>
<feature type="transmembrane region" description="Helical" evidence="1">
    <location>
        <begin position="112"/>
        <end position="131"/>
    </location>
</feature>
<evidence type="ECO:0000256" key="1">
    <source>
        <dbReference type="SAM" id="Phobius"/>
    </source>
</evidence>
<gene>
    <name evidence="2" type="ORF">GCM10010383_07130</name>
</gene>
<accession>A0ABQ2WYM2</accession>
<keyword evidence="1" id="KW-1133">Transmembrane helix</keyword>
<comment type="caution">
    <text evidence="2">The sequence shown here is derived from an EMBL/GenBank/DDBJ whole genome shotgun (WGS) entry which is preliminary data.</text>
</comment>
<protein>
    <recommendedName>
        <fullName evidence="4">Integral membrane protein</fullName>
    </recommendedName>
</protein>
<sequence length="143" mass="15156">MHMLLMGALLTASLVTASVGIVVVFILLSHPPLPAPRIYALVALILAASAVAVYCYGWFSVTTGGPFPELCTSRNDAGADLAATKQQYWPLRNACVYSDGSTVEYVSMPVTVFVWLLAGAALASAGTSVYLRDRDRRTSGVIS</sequence>
<name>A0ABQ2WYM2_9ACTN</name>
<evidence type="ECO:0008006" key="4">
    <source>
        <dbReference type="Google" id="ProtNLM"/>
    </source>
</evidence>
<keyword evidence="1" id="KW-0472">Membrane</keyword>
<reference evidence="3" key="1">
    <citation type="journal article" date="2019" name="Int. J. Syst. Evol. Microbiol.">
        <title>The Global Catalogue of Microorganisms (GCM) 10K type strain sequencing project: providing services to taxonomists for standard genome sequencing and annotation.</title>
        <authorList>
            <consortium name="The Broad Institute Genomics Platform"/>
            <consortium name="The Broad Institute Genome Sequencing Center for Infectious Disease"/>
            <person name="Wu L."/>
            <person name="Ma J."/>
        </authorList>
    </citation>
    <scope>NUCLEOTIDE SEQUENCE [LARGE SCALE GENOMIC DNA]</scope>
    <source>
        <strain evidence="3">JCM 4866</strain>
    </source>
</reference>
<keyword evidence="1" id="KW-0812">Transmembrane</keyword>
<evidence type="ECO:0000313" key="3">
    <source>
        <dbReference type="Proteomes" id="UP000617743"/>
    </source>
</evidence>